<organism evidence="2 3">
    <name type="scientific">Streptomyces phaeochromogenes</name>
    <dbReference type="NCBI Taxonomy" id="1923"/>
    <lineage>
        <taxon>Bacteria</taxon>
        <taxon>Bacillati</taxon>
        <taxon>Actinomycetota</taxon>
        <taxon>Actinomycetes</taxon>
        <taxon>Kitasatosporales</taxon>
        <taxon>Streptomycetaceae</taxon>
        <taxon>Streptomyces</taxon>
        <taxon>Streptomyces phaeochromogenes group</taxon>
    </lineage>
</organism>
<keyword evidence="3" id="KW-1185">Reference proteome</keyword>
<feature type="transmembrane region" description="Helical" evidence="1">
    <location>
        <begin position="146"/>
        <end position="162"/>
    </location>
</feature>
<sequence length="220" mass="23054">MTRALLTPVLRTLPWRALAAGGATALLLAGIPRMLSGAPDPWLGLISLRGAALALALGLAFLLDDPARHITSAVPVRRPLRVGLRVALAAPWAALCWTAAVFLVPGEARPPVGALTLEAIATAVFALAAAALIIRRSTVTGPGTAVSTWLLCTAAAAFLLLPDNWSLLVTPDDPRWTDTHERWAMLLAVALVVGTRACVEPLRAWRLGSLAGRAQRAAPL</sequence>
<gene>
    <name evidence="2" type="ORF">OHB35_24720</name>
</gene>
<feature type="transmembrane region" description="Helical" evidence="1">
    <location>
        <begin position="112"/>
        <end position="134"/>
    </location>
</feature>
<keyword evidence="1" id="KW-1133">Transmembrane helix</keyword>
<protein>
    <submittedName>
        <fullName evidence="2">ABC transporter</fullName>
    </submittedName>
</protein>
<dbReference type="EMBL" id="CP109135">
    <property type="protein sequence ID" value="WSD16196.1"/>
    <property type="molecule type" value="Genomic_DNA"/>
</dbReference>
<evidence type="ECO:0000256" key="1">
    <source>
        <dbReference type="SAM" id="Phobius"/>
    </source>
</evidence>
<feature type="transmembrane region" description="Helical" evidence="1">
    <location>
        <begin position="182"/>
        <end position="199"/>
    </location>
</feature>
<reference evidence="2 3" key="1">
    <citation type="submission" date="2022-10" db="EMBL/GenBank/DDBJ databases">
        <title>The complete genomes of actinobacterial strains from the NBC collection.</title>
        <authorList>
            <person name="Joergensen T.S."/>
            <person name="Alvarez Arevalo M."/>
            <person name="Sterndorff E.B."/>
            <person name="Faurdal D."/>
            <person name="Vuksanovic O."/>
            <person name="Mourched A.-S."/>
            <person name="Charusanti P."/>
            <person name="Shaw S."/>
            <person name="Blin K."/>
            <person name="Weber T."/>
        </authorList>
    </citation>
    <scope>NUCLEOTIDE SEQUENCE [LARGE SCALE GENOMIC DNA]</scope>
    <source>
        <strain evidence="2 3">NBC 01752</strain>
    </source>
</reference>
<evidence type="ECO:0000313" key="3">
    <source>
        <dbReference type="Proteomes" id="UP001340816"/>
    </source>
</evidence>
<accession>A0ABZ1HF58</accession>
<feature type="transmembrane region" description="Helical" evidence="1">
    <location>
        <begin position="84"/>
        <end position="106"/>
    </location>
</feature>
<feature type="transmembrane region" description="Helical" evidence="1">
    <location>
        <begin position="43"/>
        <end position="63"/>
    </location>
</feature>
<keyword evidence="1" id="KW-0472">Membrane</keyword>
<proteinExistence type="predicted"/>
<dbReference type="RefSeq" id="WP_326759955.1">
    <property type="nucleotide sequence ID" value="NZ_CP109135.1"/>
</dbReference>
<name>A0ABZ1HF58_STRPH</name>
<keyword evidence="1" id="KW-0812">Transmembrane</keyword>
<evidence type="ECO:0000313" key="2">
    <source>
        <dbReference type="EMBL" id="WSD16196.1"/>
    </source>
</evidence>
<dbReference type="Proteomes" id="UP001340816">
    <property type="component" value="Chromosome"/>
</dbReference>